<feature type="transmembrane region" description="Helical" evidence="1">
    <location>
        <begin position="186"/>
        <end position="205"/>
    </location>
</feature>
<keyword evidence="1" id="KW-0472">Membrane</keyword>
<evidence type="ECO:0000313" key="2">
    <source>
        <dbReference type="EMBL" id="CAA9346538.1"/>
    </source>
</evidence>
<gene>
    <name evidence="2" type="ORF">AVDCRST_MAG46-2307</name>
</gene>
<reference evidence="2" key="1">
    <citation type="submission" date="2020-02" db="EMBL/GenBank/DDBJ databases">
        <authorList>
            <person name="Meier V. D."/>
        </authorList>
    </citation>
    <scope>NUCLEOTIDE SEQUENCE</scope>
    <source>
        <strain evidence="2">AVDCRST_MAG46</strain>
    </source>
</reference>
<feature type="transmembrane region" description="Helical" evidence="1">
    <location>
        <begin position="66"/>
        <end position="90"/>
    </location>
</feature>
<sequence>MSVIDIERPQAAPVRRRISLSDVTSVELRKMFDTRAGFWLTASIGITALLATTATILFAPDDELKYTTFATAIGFPMAVILPMIAILSVTSEWSQRSGLTTFTLVPNRERVILGKAIAAVGVGVVSVLLAFAIGALGNVLGAAITGVDTSWDATFMECVYIVLANVLGLLIGFMLGVVIRNSAGAIVAYFVYSALLPTIFAVLAANQDWFRDVQAWIDFSYAQSALFNGSMTGEQWAHLGTTAVLWLFIPMAAGLWKLLRSEVK</sequence>
<organism evidence="2">
    <name type="scientific">uncultured Nocardioidaceae bacterium</name>
    <dbReference type="NCBI Taxonomy" id="253824"/>
    <lineage>
        <taxon>Bacteria</taxon>
        <taxon>Bacillati</taxon>
        <taxon>Actinomycetota</taxon>
        <taxon>Actinomycetes</taxon>
        <taxon>Propionibacteriales</taxon>
        <taxon>Nocardioidaceae</taxon>
        <taxon>environmental samples</taxon>
    </lineage>
</organism>
<feature type="transmembrane region" description="Helical" evidence="1">
    <location>
        <begin position="111"/>
        <end position="139"/>
    </location>
</feature>
<dbReference type="AlphaFoldDB" id="A0A6J4M066"/>
<keyword evidence="1" id="KW-1133">Transmembrane helix</keyword>
<protein>
    <submittedName>
        <fullName evidence="2">Uncharacterized protein</fullName>
    </submittedName>
</protein>
<dbReference type="EMBL" id="CADCUD010000154">
    <property type="protein sequence ID" value="CAA9346538.1"/>
    <property type="molecule type" value="Genomic_DNA"/>
</dbReference>
<feature type="transmembrane region" description="Helical" evidence="1">
    <location>
        <begin position="159"/>
        <end position="179"/>
    </location>
</feature>
<feature type="transmembrane region" description="Helical" evidence="1">
    <location>
        <begin position="236"/>
        <end position="259"/>
    </location>
</feature>
<keyword evidence="1" id="KW-0812">Transmembrane</keyword>
<proteinExistence type="predicted"/>
<accession>A0A6J4M066</accession>
<feature type="transmembrane region" description="Helical" evidence="1">
    <location>
        <begin position="38"/>
        <end position="60"/>
    </location>
</feature>
<name>A0A6J4M066_9ACTN</name>
<evidence type="ECO:0000256" key="1">
    <source>
        <dbReference type="SAM" id="Phobius"/>
    </source>
</evidence>